<reference evidence="2" key="1">
    <citation type="journal article" date="2020" name="Stud. Mycol.">
        <title>101 Dothideomycetes genomes: a test case for predicting lifestyles and emergence of pathogens.</title>
        <authorList>
            <person name="Haridas S."/>
            <person name="Albert R."/>
            <person name="Binder M."/>
            <person name="Bloem J."/>
            <person name="Labutti K."/>
            <person name="Salamov A."/>
            <person name="Andreopoulos B."/>
            <person name="Baker S."/>
            <person name="Barry K."/>
            <person name="Bills G."/>
            <person name="Bluhm B."/>
            <person name="Cannon C."/>
            <person name="Castanera R."/>
            <person name="Culley D."/>
            <person name="Daum C."/>
            <person name="Ezra D."/>
            <person name="Gonzalez J."/>
            <person name="Henrissat B."/>
            <person name="Kuo A."/>
            <person name="Liang C."/>
            <person name="Lipzen A."/>
            <person name="Lutzoni F."/>
            <person name="Magnuson J."/>
            <person name="Mondo S."/>
            <person name="Nolan M."/>
            <person name="Ohm R."/>
            <person name="Pangilinan J."/>
            <person name="Park H.-J."/>
            <person name="Ramirez L."/>
            <person name="Alfaro M."/>
            <person name="Sun H."/>
            <person name="Tritt A."/>
            <person name="Yoshinaga Y."/>
            <person name="Zwiers L.-H."/>
            <person name="Turgeon B."/>
            <person name="Goodwin S."/>
            <person name="Spatafora J."/>
            <person name="Crous P."/>
            <person name="Grigoriev I."/>
        </authorList>
    </citation>
    <scope>NUCLEOTIDE SEQUENCE</scope>
    <source>
        <strain evidence="2">CBS 115976</strain>
    </source>
</reference>
<dbReference type="Proteomes" id="UP000799302">
    <property type="component" value="Unassembled WGS sequence"/>
</dbReference>
<proteinExistence type="predicted"/>
<keyword evidence="1" id="KW-1133">Transmembrane helix</keyword>
<feature type="transmembrane region" description="Helical" evidence="1">
    <location>
        <begin position="101"/>
        <end position="119"/>
    </location>
</feature>
<keyword evidence="3" id="KW-1185">Reference proteome</keyword>
<accession>A0A6A6UIG8</accession>
<name>A0A6A6UIG8_9PEZI</name>
<gene>
    <name evidence="2" type="ORF">BT63DRAFT_185545</name>
</gene>
<dbReference type="EMBL" id="MU004232">
    <property type="protein sequence ID" value="KAF2672002.1"/>
    <property type="molecule type" value="Genomic_DNA"/>
</dbReference>
<keyword evidence="1" id="KW-0812">Transmembrane</keyword>
<keyword evidence="1" id="KW-0472">Membrane</keyword>
<evidence type="ECO:0000256" key="1">
    <source>
        <dbReference type="SAM" id="Phobius"/>
    </source>
</evidence>
<dbReference type="AlphaFoldDB" id="A0A6A6UIG8"/>
<feature type="transmembrane region" description="Helical" evidence="1">
    <location>
        <begin position="173"/>
        <end position="203"/>
    </location>
</feature>
<protein>
    <submittedName>
        <fullName evidence="2">Uncharacterized protein</fullName>
    </submittedName>
</protein>
<evidence type="ECO:0000313" key="3">
    <source>
        <dbReference type="Proteomes" id="UP000799302"/>
    </source>
</evidence>
<evidence type="ECO:0000313" key="2">
    <source>
        <dbReference type="EMBL" id="KAF2672002.1"/>
    </source>
</evidence>
<sequence length="221" mass="25500">MPPESLSCNIHYASFLCIPQLANFSINREPLYIHSVRQTWRLIGTSILMAMLAIASIPTISFEWADLANFDQDSPINHAISNPAEPAICHYERNHSKLLPLTRLFFTGPALFLIVAFLIKVMKLYPAISVNTFGRIRASCSGFARSQLKRVYKWQDTNEDSWRFRRLLVYRPLLCAFLLFRALADLGCSFLLEVWWLSFAFIWTTDRDPLFKTKTSMSKPK</sequence>
<organism evidence="2 3">
    <name type="scientific">Microthyrium microscopicum</name>
    <dbReference type="NCBI Taxonomy" id="703497"/>
    <lineage>
        <taxon>Eukaryota</taxon>
        <taxon>Fungi</taxon>
        <taxon>Dikarya</taxon>
        <taxon>Ascomycota</taxon>
        <taxon>Pezizomycotina</taxon>
        <taxon>Dothideomycetes</taxon>
        <taxon>Dothideomycetes incertae sedis</taxon>
        <taxon>Microthyriales</taxon>
        <taxon>Microthyriaceae</taxon>
        <taxon>Microthyrium</taxon>
    </lineage>
</organism>
<feature type="transmembrane region" description="Helical" evidence="1">
    <location>
        <begin position="42"/>
        <end position="62"/>
    </location>
</feature>